<evidence type="ECO:0000313" key="2">
    <source>
        <dbReference type="Proteomes" id="UP000315128"/>
    </source>
</evidence>
<sequence length="63" mass="7045">MKEFKLYGATVAYESGLEASPSVIIKANSYDDIILELESESGWIIRSNAAFKVVFIKEVTDEK</sequence>
<evidence type="ECO:0000313" key="1">
    <source>
        <dbReference type="EMBL" id="QDK71471.1"/>
    </source>
</evidence>
<dbReference type="RefSeq" id="WP_142767035.1">
    <property type="nucleotide sequence ID" value="NZ_CP041356.1"/>
</dbReference>
<dbReference type="Proteomes" id="UP000315128">
    <property type="component" value="Chromosome"/>
</dbReference>
<dbReference type="EMBL" id="CP041356">
    <property type="protein sequence ID" value="QDK71471.1"/>
    <property type="molecule type" value="Genomic_DNA"/>
</dbReference>
<dbReference type="AlphaFoldDB" id="A0A514ZA67"/>
<protein>
    <recommendedName>
        <fullName evidence="3">Phage protein</fullName>
    </recommendedName>
</protein>
<keyword evidence="2" id="KW-1185">Reference proteome</keyword>
<organism evidence="1 2">
    <name type="scientific">Lactococcus protaetiae</name>
    <dbReference type="NCBI Taxonomy" id="2592653"/>
    <lineage>
        <taxon>Bacteria</taxon>
        <taxon>Bacillati</taxon>
        <taxon>Bacillota</taxon>
        <taxon>Bacilli</taxon>
        <taxon>Lactobacillales</taxon>
        <taxon>Streptococcaceae</taxon>
        <taxon>Lactococcus</taxon>
    </lineage>
</organism>
<evidence type="ECO:0008006" key="3">
    <source>
        <dbReference type="Google" id="ProtNLM"/>
    </source>
</evidence>
<proteinExistence type="predicted"/>
<dbReference type="KEGG" id="lack:FLP15_10240"/>
<name>A0A514ZA67_9LACT</name>
<reference evidence="1 2" key="1">
    <citation type="submission" date="2019-07" db="EMBL/GenBank/DDBJ databases">
        <title>Genome sequencing of KACC 19320.</title>
        <authorList>
            <person name="Heo J."/>
            <person name="Kim S.-J."/>
            <person name="Kim J.-S."/>
            <person name="Hong S.-B."/>
            <person name="Kwon S.-W."/>
        </authorList>
    </citation>
    <scope>NUCLEOTIDE SEQUENCE [LARGE SCALE GENOMIC DNA]</scope>
    <source>
        <strain evidence="1 2">KACC 19320</strain>
    </source>
</reference>
<gene>
    <name evidence="1" type="ORF">FLP15_10240</name>
</gene>
<accession>A0A514ZA67</accession>